<feature type="transmembrane region" description="Helical" evidence="8">
    <location>
        <begin position="138"/>
        <end position="163"/>
    </location>
</feature>
<reference evidence="10" key="1">
    <citation type="submission" date="2018-10" db="EMBL/GenBank/DDBJ databases">
        <authorList>
            <person name="Peiro R."/>
            <person name="Begona"/>
            <person name="Cbmso G."/>
            <person name="Lopez M."/>
            <person name="Gonzalez S."/>
            <person name="Sacristan E."/>
            <person name="Castillo E."/>
        </authorList>
    </citation>
    <scope>NUCLEOTIDE SEQUENCE [LARGE SCALE GENOMIC DNA]</scope>
</reference>
<keyword evidence="10" id="KW-1185">Reference proteome</keyword>
<dbReference type="Pfam" id="PF07681">
    <property type="entry name" value="DoxX"/>
    <property type="match status" value="1"/>
</dbReference>
<feature type="transmembrane region" description="Helical" evidence="8">
    <location>
        <begin position="107"/>
        <end position="126"/>
    </location>
</feature>
<comment type="subcellular location">
    <subcellularLocation>
        <location evidence="1">Cell membrane</location>
        <topology evidence="1">Multi-pass membrane protein</topology>
    </subcellularLocation>
</comment>
<sequence>MAVDGVAPRAGGASLGITPAGTAEASGSPPKEPTPVQIDRLADRFAPLVLSLVRIMTALLLLQHPLSKFFGWPVAMQRPGLFSLYWIAGAIEIVFGALLLAGFYTRLTAFILSGELAFAYFIGHAPRGFFPLGNNGEAAVLFCFIFLYFACAGGGPLSVDAVWRKR</sequence>
<dbReference type="OrthoDB" id="9808524at2"/>
<keyword evidence="3" id="KW-1003">Cell membrane</keyword>
<keyword evidence="4 8" id="KW-0812">Transmembrane</keyword>
<dbReference type="RefSeq" id="WP_129609220.1">
    <property type="nucleotide sequence ID" value="NZ_UWOC01000144.1"/>
</dbReference>
<dbReference type="EMBL" id="UWOC01000144">
    <property type="protein sequence ID" value="VCU09290.1"/>
    <property type="molecule type" value="Genomic_DNA"/>
</dbReference>
<proteinExistence type="inferred from homology"/>
<evidence type="ECO:0000256" key="3">
    <source>
        <dbReference type="ARBA" id="ARBA00022475"/>
    </source>
</evidence>
<evidence type="ECO:0000256" key="6">
    <source>
        <dbReference type="ARBA" id="ARBA00023136"/>
    </source>
</evidence>
<accession>A0A447CVF3</accession>
<evidence type="ECO:0000313" key="10">
    <source>
        <dbReference type="Proteomes" id="UP000289200"/>
    </source>
</evidence>
<organism evidence="9 10">
    <name type="scientific">Rhodoplanes serenus</name>
    <dbReference type="NCBI Taxonomy" id="200615"/>
    <lineage>
        <taxon>Bacteria</taxon>
        <taxon>Pseudomonadati</taxon>
        <taxon>Pseudomonadota</taxon>
        <taxon>Alphaproteobacteria</taxon>
        <taxon>Hyphomicrobiales</taxon>
        <taxon>Nitrobacteraceae</taxon>
        <taxon>Rhodoplanes</taxon>
    </lineage>
</organism>
<protein>
    <recommendedName>
        <fullName evidence="11">DoxX family protein</fullName>
    </recommendedName>
</protein>
<name>A0A447CVF3_9BRAD</name>
<evidence type="ECO:0000313" key="9">
    <source>
        <dbReference type="EMBL" id="VCU09290.1"/>
    </source>
</evidence>
<evidence type="ECO:0000256" key="2">
    <source>
        <dbReference type="ARBA" id="ARBA00006679"/>
    </source>
</evidence>
<dbReference type="GO" id="GO:0005886">
    <property type="term" value="C:plasma membrane"/>
    <property type="evidence" value="ECO:0007669"/>
    <property type="project" value="UniProtKB-SubCell"/>
</dbReference>
<keyword evidence="5 8" id="KW-1133">Transmembrane helix</keyword>
<evidence type="ECO:0000256" key="7">
    <source>
        <dbReference type="SAM" id="MobiDB-lite"/>
    </source>
</evidence>
<feature type="transmembrane region" description="Helical" evidence="8">
    <location>
        <begin position="82"/>
        <end position="100"/>
    </location>
</feature>
<dbReference type="PANTHER" id="PTHR33452">
    <property type="entry name" value="OXIDOREDUCTASE CATD-RELATED"/>
    <property type="match status" value="1"/>
</dbReference>
<gene>
    <name evidence="9" type="ORF">RHODGE_RHODGE_02464</name>
</gene>
<dbReference type="InterPro" id="IPR032808">
    <property type="entry name" value="DoxX"/>
</dbReference>
<dbReference type="AlphaFoldDB" id="A0A447CVF3"/>
<dbReference type="InterPro" id="IPR051907">
    <property type="entry name" value="DoxX-like_oxidoreductase"/>
</dbReference>
<evidence type="ECO:0000256" key="5">
    <source>
        <dbReference type="ARBA" id="ARBA00022989"/>
    </source>
</evidence>
<dbReference type="PANTHER" id="PTHR33452:SF4">
    <property type="entry name" value="BLL4328 PROTEIN"/>
    <property type="match status" value="1"/>
</dbReference>
<dbReference type="Proteomes" id="UP000289200">
    <property type="component" value="Unassembled WGS sequence"/>
</dbReference>
<evidence type="ECO:0008006" key="11">
    <source>
        <dbReference type="Google" id="ProtNLM"/>
    </source>
</evidence>
<keyword evidence="6 8" id="KW-0472">Membrane</keyword>
<comment type="similarity">
    <text evidence="2">Belongs to the DoxX family.</text>
</comment>
<evidence type="ECO:0000256" key="4">
    <source>
        <dbReference type="ARBA" id="ARBA00022692"/>
    </source>
</evidence>
<evidence type="ECO:0000256" key="1">
    <source>
        <dbReference type="ARBA" id="ARBA00004651"/>
    </source>
</evidence>
<feature type="transmembrane region" description="Helical" evidence="8">
    <location>
        <begin position="45"/>
        <end position="62"/>
    </location>
</feature>
<evidence type="ECO:0000256" key="8">
    <source>
        <dbReference type="SAM" id="Phobius"/>
    </source>
</evidence>
<comment type="caution">
    <text evidence="9">The sequence shown here is derived from an EMBL/GenBank/DDBJ whole genome shotgun (WGS) entry which is preliminary data.</text>
</comment>
<feature type="region of interest" description="Disordered" evidence="7">
    <location>
        <begin position="1"/>
        <end position="34"/>
    </location>
</feature>